<dbReference type="Proteomes" id="UP000316476">
    <property type="component" value="Unassembled WGS sequence"/>
</dbReference>
<comment type="cofactor">
    <cofactor evidence="1">
        <name>Zn(2+)</name>
        <dbReference type="ChEBI" id="CHEBI:29105"/>
    </cofactor>
</comment>
<keyword evidence="7" id="KW-0862">Zinc</keyword>
<evidence type="ECO:0000256" key="13">
    <source>
        <dbReference type="ARBA" id="ARBA00033077"/>
    </source>
</evidence>
<evidence type="ECO:0000313" key="15">
    <source>
        <dbReference type="Proteomes" id="UP000316476"/>
    </source>
</evidence>
<keyword evidence="8 14" id="KW-0012">Acyltransferase</keyword>
<dbReference type="EC" id="2.3.1.222" evidence="3"/>
<dbReference type="NCBIfam" id="NF011652">
    <property type="entry name" value="PRK15070.1"/>
    <property type="match status" value="1"/>
</dbReference>
<evidence type="ECO:0000256" key="4">
    <source>
        <dbReference type="ARBA" id="ARBA00020837"/>
    </source>
</evidence>
<dbReference type="OrthoDB" id="9784365at2"/>
<dbReference type="PANTHER" id="PTHR39453">
    <property type="entry name" value="PHOSPHATE PROPANOYLTRANSFERASE"/>
    <property type="match status" value="1"/>
</dbReference>
<comment type="caution">
    <text evidence="14">The sequence shown here is derived from an EMBL/GenBank/DDBJ whole genome shotgun (WGS) entry which is preliminary data.</text>
</comment>
<evidence type="ECO:0000256" key="6">
    <source>
        <dbReference type="ARBA" id="ARBA00022723"/>
    </source>
</evidence>
<dbReference type="InterPro" id="IPR008300">
    <property type="entry name" value="PTAC"/>
</dbReference>
<reference evidence="14 15" key="1">
    <citation type="submission" date="2019-02" db="EMBL/GenBank/DDBJ databases">
        <title>Deep-cultivation of Planctomycetes and their phenomic and genomic characterization uncovers novel biology.</title>
        <authorList>
            <person name="Wiegand S."/>
            <person name="Jogler M."/>
            <person name="Boedeker C."/>
            <person name="Pinto D."/>
            <person name="Vollmers J."/>
            <person name="Rivas-Marin E."/>
            <person name="Kohn T."/>
            <person name="Peeters S.H."/>
            <person name="Heuer A."/>
            <person name="Rast P."/>
            <person name="Oberbeckmann S."/>
            <person name="Bunk B."/>
            <person name="Jeske O."/>
            <person name="Meyerdierks A."/>
            <person name="Storesund J.E."/>
            <person name="Kallscheuer N."/>
            <person name="Luecker S."/>
            <person name="Lage O.M."/>
            <person name="Pohl T."/>
            <person name="Merkel B.J."/>
            <person name="Hornburger P."/>
            <person name="Mueller R.-W."/>
            <person name="Bruemmer F."/>
            <person name="Labrenz M."/>
            <person name="Spormann A.M."/>
            <person name="Op Den Camp H."/>
            <person name="Overmann J."/>
            <person name="Amann R."/>
            <person name="Jetten M.S.M."/>
            <person name="Mascher T."/>
            <person name="Medema M.H."/>
            <person name="Devos D.P."/>
            <person name="Kaster A.-K."/>
            <person name="Ovreas L."/>
            <person name="Rohde M."/>
            <person name="Galperin M.Y."/>
            <person name="Jogler C."/>
        </authorList>
    </citation>
    <scope>NUCLEOTIDE SEQUENCE [LARGE SCALE GENOMIC DNA]</scope>
    <source>
        <strain evidence="14 15">V7</strain>
    </source>
</reference>
<dbReference type="Pfam" id="PF06130">
    <property type="entry name" value="PTAC"/>
    <property type="match status" value="1"/>
</dbReference>
<dbReference type="GO" id="GO:0031469">
    <property type="term" value="C:bacterial microcompartment"/>
    <property type="evidence" value="ECO:0007669"/>
    <property type="project" value="UniProtKB-SubCell"/>
</dbReference>
<keyword evidence="5 14" id="KW-0808">Transferase</keyword>
<dbReference type="RefSeq" id="WP_146415892.1">
    <property type="nucleotide sequence ID" value="NZ_SJPZ01000002.1"/>
</dbReference>
<evidence type="ECO:0000256" key="3">
    <source>
        <dbReference type="ARBA" id="ARBA00012206"/>
    </source>
</evidence>
<organism evidence="14 15">
    <name type="scientific">Crateriforma conspicua</name>
    <dbReference type="NCBI Taxonomy" id="2527996"/>
    <lineage>
        <taxon>Bacteria</taxon>
        <taxon>Pseudomonadati</taxon>
        <taxon>Planctomycetota</taxon>
        <taxon>Planctomycetia</taxon>
        <taxon>Planctomycetales</taxon>
        <taxon>Planctomycetaceae</taxon>
        <taxon>Crateriforma</taxon>
    </lineage>
</organism>
<comment type="subcellular location">
    <subcellularLocation>
        <location evidence="9">Bacterial microcompartment</location>
    </subcellularLocation>
</comment>
<proteinExistence type="inferred from homology"/>
<dbReference type="GO" id="GO:0046872">
    <property type="term" value="F:metal ion binding"/>
    <property type="evidence" value="ECO:0007669"/>
    <property type="project" value="UniProtKB-KW"/>
</dbReference>
<evidence type="ECO:0000313" key="14">
    <source>
        <dbReference type="EMBL" id="TWU63243.1"/>
    </source>
</evidence>
<evidence type="ECO:0000256" key="8">
    <source>
        <dbReference type="ARBA" id="ARBA00023315"/>
    </source>
</evidence>
<evidence type="ECO:0000256" key="9">
    <source>
        <dbReference type="ARBA" id="ARBA00024322"/>
    </source>
</evidence>
<dbReference type="GO" id="GO:0016747">
    <property type="term" value="F:acyltransferase activity, transferring groups other than amino-acyl groups"/>
    <property type="evidence" value="ECO:0007669"/>
    <property type="project" value="InterPro"/>
</dbReference>
<comment type="similarity">
    <text evidence="2">Belongs to the PduL family.</text>
</comment>
<keyword evidence="10" id="KW-1283">Bacterial microcompartment</keyword>
<evidence type="ECO:0000256" key="7">
    <source>
        <dbReference type="ARBA" id="ARBA00022833"/>
    </source>
</evidence>
<accession>A0A5C6FRX4</accession>
<evidence type="ECO:0000256" key="11">
    <source>
        <dbReference type="ARBA" id="ARBA00030044"/>
    </source>
</evidence>
<evidence type="ECO:0000256" key="5">
    <source>
        <dbReference type="ARBA" id="ARBA00022679"/>
    </source>
</evidence>
<evidence type="ECO:0000256" key="12">
    <source>
        <dbReference type="ARBA" id="ARBA00030939"/>
    </source>
</evidence>
<sequence>MNNPTIDRNQIESMVRAAIRGASGATGQCTGAAVAEQPPGWVDGKPNLRVSISARHCHLTDEHVETLFGPGSVLEPEKDLYQDGFYAAKQTVMVVGPRRRMLPNVRVLGPTRGASQVELAFTDSISLGIDAPVRHSGKIDGTPGCVLVGPAGTVQLDQGVIRAARHVHMNFADADHFGVQNGDMMQLIVRSPDCGVIYEDVLVRADEAAKLEVHIDTDEGNACHLDAATEIKLVRQGGGACGCGG</sequence>
<dbReference type="EMBL" id="SJPZ01000002">
    <property type="protein sequence ID" value="TWU63243.1"/>
    <property type="molecule type" value="Genomic_DNA"/>
</dbReference>
<evidence type="ECO:0000256" key="1">
    <source>
        <dbReference type="ARBA" id="ARBA00001947"/>
    </source>
</evidence>
<protein>
    <recommendedName>
        <fullName evidence="4">Phosphate propanoyltransferase</fullName>
        <ecNumber evidence="3">2.3.1.222</ecNumber>
    </recommendedName>
    <alternativeName>
        <fullName evidence="12">Phosphate acyltransferase PduL</fullName>
    </alternativeName>
    <alternativeName>
        <fullName evidence="11">Phosphotransacylase PduL</fullName>
    </alternativeName>
    <alternativeName>
        <fullName evidence="13">Propanediol utilization protein PduL</fullName>
    </alternativeName>
</protein>
<dbReference type="PANTHER" id="PTHR39453:SF1">
    <property type="entry name" value="PHOSPHATE PROPANOYLTRANSFERASE"/>
    <property type="match status" value="1"/>
</dbReference>
<dbReference type="AlphaFoldDB" id="A0A5C6FRX4"/>
<name>A0A5C6FRX4_9PLAN</name>
<dbReference type="PIRSF" id="PIRSF010130">
    <property type="entry name" value="PduL"/>
    <property type="match status" value="1"/>
</dbReference>
<keyword evidence="6" id="KW-0479">Metal-binding</keyword>
<gene>
    <name evidence="14" type="primary">pduL</name>
    <name evidence="14" type="ORF">V7x_49830</name>
</gene>
<evidence type="ECO:0000256" key="2">
    <source>
        <dbReference type="ARBA" id="ARBA00007342"/>
    </source>
</evidence>
<evidence type="ECO:0000256" key="10">
    <source>
        <dbReference type="ARBA" id="ARBA00024446"/>
    </source>
</evidence>